<dbReference type="AlphaFoldDB" id="A0A1M6FZB8"/>
<keyword evidence="2" id="KW-0460">Magnesium</keyword>
<dbReference type="RefSeq" id="WP_083601378.1">
    <property type="nucleotide sequence ID" value="NZ_FQYO01000004.1"/>
</dbReference>
<feature type="binding site" evidence="1">
    <location>
        <position position="141"/>
    </location>
    <ligand>
        <name>CoA</name>
        <dbReference type="ChEBI" id="CHEBI:57287"/>
    </ligand>
</feature>
<feature type="binding site" evidence="1">
    <location>
        <position position="145"/>
    </location>
    <ligand>
        <name>CoA</name>
        <dbReference type="ChEBI" id="CHEBI:57287"/>
    </ligand>
</feature>
<keyword evidence="5" id="KW-1185">Reference proteome</keyword>
<dbReference type="EMBL" id="FQYO01000004">
    <property type="protein sequence ID" value="SHJ03078.1"/>
    <property type="molecule type" value="Genomic_DNA"/>
</dbReference>
<dbReference type="GO" id="GO:0008897">
    <property type="term" value="F:holo-[acyl-carrier-protein] synthase activity"/>
    <property type="evidence" value="ECO:0007669"/>
    <property type="project" value="InterPro"/>
</dbReference>
<dbReference type="GO" id="GO:0005886">
    <property type="term" value="C:plasma membrane"/>
    <property type="evidence" value="ECO:0007669"/>
    <property type="project" value="TreeGrafter"/>
</dbReference>
<dbReference type="InterPro" id="IPR041354">
    <property type="entry name" value="4PPT_N"/>
</dbReference>
<dbReference type="Proteomes" id="UP000184292">
    <property type="component" value="Unassembled WGS sequence"/>
</dbReference>
<accession>A0A1M6FZB8</accession>
<keyword evidence="4" id="KW-0808">Transferase</keyword>
<gene>
    <name evidence="4" type="ORF">SAMN05444417_2589</name>
</gene>
<organism evidence="4 5">
    <name type="scientific">Wenxinia saemankumensis</name>
    <dbReference type="NCBI Taxonomy" id="1447782"/>
    <lineage>
        <taxon>Bacteria</taxon>
        <taxon>Pseudomonadati</taxon>
        <taxon>Pseudomonadota</taxon>
        <taxon>Alphaproteobacteria</taxon>
        <taxon>Rhodobacterales</taxon>
        <taxon>Roseobacteraceae</taxon>
        <taxon>Wenxinia</taxon>
    </lineage>
</organism>
<dbReference type="PANTHER" id="PTHR38096:SF1">
    <property type="entry name" value="ENTEROBACTIN SYNTHASE COMPONENT D"/>
    <property type="match status" value="1"/>
</dbReference>
<feature type="binding site" evidence="1">
    <location>
        <position position="53"/>
    </location>
    <ligand>
        <name>CoA</name>
        <dbReference type="ChEBI" id="CHEBI:57287"/>
    </ligand>
</feature>
<evidence type="ECO:0000256" key="2">
    <source>
        <dbReference type="PIRSR" id="PIRSR603542-2"/>
    </source>
</evidence>
<feature type="binding site" evidence="1">
    <location>
        <position position="109"/>
    </location>
    <ligand>
        <name>CoA</name>
        <dbReference type="ChEBI" id="CHEBI:57287"/>
    </ligand>
</feature>
<feature type="domain" description="4'-phosphopantetheinyl transferase N-terminal" evidence="3">
    <location>
        <begin position="40"/>
        <end position="100"/>
    </location>
</feature>
<proteinExistence type="predicted"/>
<protein>
    <submittedName>
        <fullName evidence="4">4'-phosphopantetheinyl transferase EntD (Siderophore biosynthesis)</fullName>
    </submittedName>
</protein>
<reference evidence="4 5" key="1">
    <citation type="submission" date="2016-11" db="EMBL/GenBank/DDBJ databases">
        <authorList>
            <person name="Jaros S."/>
            <person name="Januszkiewicz K."/>
            <person name="Wedrychowicz H."/>
        </authorList>
    </citation>
    <scope>NUCLEOTIDE SEQUENCE [LARGE SCALE GENOMIC DNA]</scope>
    <source>
        <strain evidence="4 5">DSM 100565</strain>
    </source>
</reference>
<dbReference type="Pfam" id="PF17837">
    <property type="entry name" value="4PPT_N"/>
    <property type="match status" value="1"/>
</dbReference>
<dbReference type="STRING" id="1447782.SAMN05444417_2589"/>
<dbReference type="Gene3D" id="3.90.470.20">
    <property type="entry name" value="4'-phosphopantetheinyl transferase domain"/>
    <property type="match status" value="1"/>
</dbReference>
<dbReference type="PRINTS" id="PR01399">
    <property type="entry name" value="ENTSNTHTASED"/>
</dbReference>
<evidence type="ECO:0000259" key="3">
    <source>
        <dbReference type="Pfam" id="PF17837"/>
    </source>
</evidence>
<dbReference type="PANTHER" id="PTHR38096">
    <property type="entry name" value="ENTEROBACTIN SYNTHASE COMPONENT D"/>
    <property type="match status" value="1"/>
</dbReference>
<evidence type="ECO:0000313" key="5">
    <source>
        <dbReference type="Proteomes" id="UP000184292"/>
    </source>
</evidence>
<name>A0A1M6FZB8_9RHOB</name>
<keyword evidence="2" id="KW-0479">Metal-binding</keyword>
<feature type="binding site" evidence="2">
    <location>
        <position position="109"/>
    </location>
    <ligand>
        <name>Mg(2+)</name>
        <dbReference type="ChEBI" id="CHEBI:18420"/>
    </ligand>
</feature>
<feature type="binding site" evidence="1">
    <location>
        <position position="45"/>
    </location>
    <ligand>
        <name>CoA</name>
        <dbReference type="ChEBI" id="CHEBI:57287"/>
    </ligand>
</feature>
<evidence type="ECO:0000256" key="1">
    <source>
        <dbReference type="PIRSR" id="PIRSR603542-1"/>
    </source>
</evidence>
<sequence>MTHRRLEAALSGLFGPGVRSAIVRPGAPAPPFPGEGAGPRAVPLRRAEYAAGRHAARLALAALGHPPAAIPSGPDRGPVWPPGFVGSIAHHGGLALAALARGPGLVGLDIVPDAPLPPEVAAEIAGPGDEGAAEAVFAAKETVYKALAPAHGAVFGFDAAEVRLTGTGWEARLTRALPPFEAGLVLRGRLARAEGWILAGLHLPG</sequence>
<evidence type="ECO:0000313" key="4">
    <source>
        <dbReference type="EMBL" id="SHJ03078.1"/>
    </source>
</evidence>
<comment type="cofactor">
    <cofactor evidence="2">
        <name>Mg(2+)</name>
        <dbReference type="ChEBI" id="CHEBI:18420"/>
    </cofactor>
</comment>
<dbReference type="InterPro" id="IPR037143">
    <property type="entry name" value="4-PPantetheinyl_Trfase_dom_sf"/>
</dbReference>
<dbReference type="GO" id="GO:0009239">
    <property type="term" value="P:enterobactin biosynthetic process"/>
    <property type="evidence" value="ECO:0007669"/>
    <property type="project" value="InterPro"/>
</dbReference>
<dbReference type="GO" id="GO:0009366">
    <property type="term" value="C:enterobactin synthetase complex"/>
    <property type="evidence" value="ECO:0007669"/>
    <property type="project" value="InterPro"/>
</dbReference>
<dbReference type="GO" id="GO:0000287">
    <property type="term" value="F:magnesium ion binding"/>
    <property type="evidence" value="ECO:0007669"/>
    <property type="project" value="InterPro"/>
</dbReference>
<dbReference type="InterPro" id="IPR003542">
    <property type="entry name" value="Enbac_synth_compD-like"/>
</dbReference>
<feature type="binding site" evidence="2">
    <location>
        <position position="110"/>
    </location>
    <ligand>
        <name>Mg(2+)</name>
        <dbReference type="ChEBI" id="CHEBI:18420"/>
    </ligand>
</feature>
<dbReference type="OrthoDB" id="8210607at2"/>